<gene>
    <name evidence="1" type="ORF">KEU06_02320</name>
</gene>
<accession>A0A942DVA5</accession>
<protein>
    <submittedName>
        <fullName evidence="1">DUF1476 domain-containing protein</fullName>
    </submittedName>
</protein>
<proteinExistence type="predicted"/>
<evidence type="ECO:0000313" key="1">
    <source>
        <dbReference type="EMBL" id="MBS3647459.1"/>
    </source>
</evidence>
<evidence type="ECO:0000313" key="2">
    <source>
        <dbReference type="Proteomes" id="UP000680348"/>
    </source>
</evidence>
<name>A0A942DVA5_9HYPH</name>
<dbReference type="RefSeq" id="WP_188252990.1">
    <property type="nucleotide sequence ID" value="NZ_JABVCF010000001.1"/>
</dbReference>
<dbReference type="Gene3D" id="1.10.790.20">
    <property type="entry name" value="Domain of unknown function DUF1476"/>
    <property type="match status" value="1"/>
</dbReference>
<dbReference type="InterPro" id="IPR038293">
    <property type="entry name" value="ATPase_inh_sub_z_sf"/>
</dbReference>
<dbReference type="Proteomes" id="UP000680348">
    <property type="component" value="Unassembled WGS sequence"/>
</dbReference>
<organism evidence="1 2">
    <name type="scientific">Pseudaminobacter soli</name>
    <name type="common">ex Zhang et al. 2022</name>
    <dbReference type="NCBI Taxonomy" id="2831468"/>
    <lineage>
        <taxon>Bacteria</taxon>
        <taxon>Pseudomonadati</taxon>
        <taxon>Pseudomonadota</taxon>
        <taxon>Alphaproteobacteria</taxon>
        <taxon>Hyphomicrobiales</taxon>
        <taxon>Phyllobacteriaceae</taxon>
        <taxon>Pseudaminobacter</taxon>
    </lineage>
</organism>
<dbReference type="Pfam" id="PF07345">
    <property type="entry name" value="ATPaseInh_sub_z"/>
    <property type="match status" value="1"/>
</dbReference>
<keyword evidence="2" id="KW-1185">Reference proteome</keyword>
<reference evidence="1" key="1">
    <citation type="submission" date="2021-04" db="EMBL/GenBank/DDBJ databases">
        <title>Pseudaminobacter soli sp. nov., isolated from paddy soil contaminated by heavy metals.</title>
        <authorList>
            <person name="Zhang K."/>
        </authorList>
    </citation>
    <scope>NUCLEOTIDE SEQUENCE</scope>
    <source>
        <strain evidence="1">19-2017</strain>
    </source>
</reference>
<comment type="caution">
    <text evidence="1">The sequence shown here is derived from an EMBL/GenBank/DDBJ whole genome shotgun (WGS) entry which is preliminary data.</text>
</comment>
<dbReference type="EMBL" id="JAGWCR010000001">
    <property type="protein sequence ID" value="MBS3647459.1"/>
    <property type="molecule type" value="Genomic_DNA"/>
</dbReference>
<dbReference type="PIRSF" id="PIRSF031780">
    <property type="entry name" value="UCP031780"/>
    <property type="match status" value="1"/>
</dbReference>
<dbReference type="InterPro" id="IPR009945">
    <property type="entry name" value="ATPase_inh_sub_z"/>
</dbReference>
<dbReference type="AlphaFoldDB" id="A0A942DVA5"/>
<sequence>MTSFKDREEGFERKFVMDEEARFKATVRRNRMLGLWAAQKLGKTGEAAEAYAKEVVNSDFEEAGDHDVLRKISKDFQAAGVDQSEHQIRRTMDEMMAQAIEAIRNN</sequence>